<dbReference type="eggNOG" id="COG1808">
    <property type="taxonomic scope" value="Bacteria"/>
</dbReference>
<dbReference type="OrthoDB" id="9790659at2"/>
<dbReference type="RefSeq" id="WP_027106594.1">
    <property type="nucleotide sequence ID" value="NZ_AUHP01000014.1"/>
</dbReference>
<proteinExistence type="predicted"/>
<keyword evidence="1" id="KW-1133">Transmembrane helix</keyword>
<evidence type="ECO:0000313" key="3">
    <source>
        <dbReference type="Proteomes" id="UP000051500"/>
    </source>
</evidence>
<accession>A0A0R2KV86</accession>
<dbReference type="PATRIC" id="fig|1122146.4.peg.214"/>
<keyword evidence="1" id="KW-0472">Membrane</keyword>
<protein>
    <recommendedName>
        <fullName evidence="4">Integral membrane protein</fullName>
    </recommendedName>
</protein>
<dbReference type="AlphaFoldDB" id="A0A0R2KV86"/>
<dbReference type="PANTHER" id="PTHR20992">
    <property type="entry name" value="AT15442P-RELATED"/>
    <property type="match status" value="1"/>
</dbReference>
<dbReference type="Pfam" id="PF04087">
    <property type="entry name" value="DUF389"/>
    <property type="match status" value="1"/>
</dbReference>
<evidence type="ECO:0000256" key="1">
    <source>
        <dbReference type="SAM" id="Phobius"/>
    </source>
</evidence>
<feature type="transmembrane region" description="Helical" evidence="1">
    <location>
        <begin position="24"/>
        <end position="43"/>
    </location>
</feature>
<dbReference type="Proteomes" id="UP000051500">
    <property type="component" value="Unassembled WGS sequence"/>
</dbReference>
<sequence>MLQQSDYTYNEFAQKIYADSKIRIPDLFILASAIFIASIGLNMNSTPAVIGAMLISPLMSPILGIGVGLATYNTKTLNRSIASLGLEVVIALLISTIYFYFSPISYASAEILARTSPTLWDALIALFGGIAGIIGSHKKVANNIVPGVAIATALMPPLCTVGYAISVANWRYFFGASYLFIINAFFIILTTFIGTKILQHPYKKATVTEDSKKTAKTQWIIVAVTILLLIPSVLTAKSLVEQSVLEANVKNLISDEFKKATVIQQNVDKETQTITVTATGHNLSQKQIAAIQKTLPKYNLEGYKIRVNQIAELSQLSDKQFEDYINKLIARDRVSNQLVSQQSEQDKFEKMNKNIRELAPDEIDYVITSTAYKNSKKVYLVDIKFESDFDDDDDKDDLKKALTKEIKKEYKNVAKITFED</sequence>
<feature type="transmembrane region" description="Helical" evidence="1">
    <location>
        <begin position="172"/>
        <end position="198"/>
    </location>
</feature>
<name>A0A0R2KV86_9LACO</name>
<dbReference type="EMBL" id="JQBZ01000002">
    <property type="protein sequence ID" value="KRN90570.1"/>
    <property type="molecule type" value="Genomic_DNA"/>
</dbReference>
<dbReference type="PANTHER" id="PTHR20992:SF9">
    <property type="entry name" value="AT15442P-RELATED"/>
    <property type="match status" value="1"/>
</dbReference>
<feature type="transmembrane region" description="Helical" evidence="1">
    <location>
        <begin position="118"/>
        <end position="137"/>
    </location>
</feature>
<gene>
    <name evidence="2" type="ORF">IV53_GL000212</name>
</gene>
<evidence type="ECO:0000313" key="2">
    <source>
        <dbReference type="EMBL" id="KRN90570.1"/>
    </source>
</evidence>
<dbReference type="InterPro" id="IPR005240">
    <property type="entry name" value="DUF389"/>
</dbReference>
<feature type="transmembrane region" description="Helical" evidence="1">
    <location>
        <begin position="84"/>
        <end position="106"/>
    </location>
</feature>
<feature type="transmembrane region" description="Helical" evidence="1">
    <location>
        <begin position="219"/>
        <end position="240"/>
    </location>
</feature>
<organism evidence="2 3">
    <name type="scientific">Ligilactobacillus ceti DSM 22408</name>
    <dbReference type="NCBI Taxonomy" id="1122146"/>
    <lineage>
        <taxon>Bacteria</taxon>
        <taxon>Bacillati</taxon>
        <taxon>Bacillota</taxon>
        <taxon>Bacilli</taxon>
        <taxon>Lactobacillales</taxon>
        <taxon>Lactobacillaceae</taxon>
        <taxon>Ligilactobacillus</taxon>
    </lineage>
</organism>
<comment type="caution">
    <text evidence="2">The sequence shown here is derived from an EMBL/GenBank/DDBJ whole genome shotgun (WGS) entry which is preliminary data.</text>
</comment>
<feature type="transmembrane region" description="Helical" evidence="1">
    <location>
        <begin position="49"/>
        <end position="72"/>
    </location>
</feature>
<keyword evidence="1" id="KW-0812">Transmembrane</keyword>
<evidence type="ECO:0008006" key="4">
    <source>
        <dbReference type="Google" id="ProtNLM"/>
    </source>
</evidence>
<keyword evidence="3" id="KW-1185">Reference proteome</keyword>
<feature type="transmembrane region" description="Helical" evidence="1">
    <location>
        <begin position="144"/>
        <end position="166"/>
    </location>
</feature>
<reference evidence="2 3" key="1">
    <citation type="journal article" date="2015" name="Genome Announc.">
        <title>Expanding the biotechnology potential of lactobacilli through comparative genomics of 213 strains and associated genera.</title>
        <authorList>
            <person name="Sun Z."/>
            <person name="Harris H.M."/>
            <person name="McCann A."/>
            <person name="Guo C."/>
            <person name="Argimon S."/>
            <person name="Zhang W."/>
            <person name="Yang X."/>
            <person name="Jeffery I.B."/>
            <person name="Cooney J.C."/>
            <person name="Kagawa T.F."/>
            <person name="Liu W."/>
            <person name="Song Y."/>
            <person name="Salvetti E."/>
            <person name="Wrobel A."/>
            <person name="Rasinkangas P."/>
            <person name="Parkhill J."/>
            <person name="Rea M.C."/>
            <person name="O'Sullivan O."/>
            <person name="Ritari J."/>
            <person name="Douillard F.P."/>
            <person name="Paul Ross R."/>
            <person name="Yang R."/>
            <person name="Briner A.E."/>
            <person name="Felis G.E."/>
            <person name="de Vos W.M."/>
            <person name="Barrangou R."/>
            <person name="Klaenhammer T.R."/>
            <person name="Caufield P.W."/>
            <person name="Cui Y."/>
            <person name="Zhang H."/>
            <person name="O'Toole P.W."/>
        </authorList>
    </citation>
    <scope>NUCLEOTIDE SEQUENCE [LARGE SCALE GENOMIC DNA]</scope>
    <source>
        <strain evidence="2 3">DSM 22408</strain>
    </source>
</reference>